<protein>
    <submittedName>
        <fullName evidence="1">Uncharacterized protein</fullName>
    </submittedName>
</protein>
<dbReference type="EMBL" id="QWDM01000009">
    <property type="protein sequence ID" value="RUT69517.1"/>
    <property type="molecule type" value="Genomic_DNA"/>
</dbReference>
<organism evidence="1 2">
    <name type="scientific">Flavobacterium cupreum</name>
    <dbReference type="NCBI Taxonomy" id="2133766"/>
    <lineage>
        <taxon>Bacteria</taxon>
        <taxon>Pseudomonadati</taxon>
        <taxon>Bacteroidota</taxon>
        <taxon>Flavobacteriia</taxon>
        <taxon>Flavobacteriales</taxon>
        <taxon>Flavobacteriaceae</taxon>
        <taxon>Flavobacterium</taxon>
    </lineage>
</organism>
<proteinExistence type="predicted"/>
<name>A0A434A5A8_9FLAO</name>
<evidence type="ECO:0000313" key="1">
    <source>
        <dbReference type="EMBL" id="RUT69517.1"/>
    </source>
</evidence>
<dbReference type="OrthoDB" id="1359449at2"/>
<sequence length="127" mass="13301">MATYPYSQDAMLVNSIKATTVVSVVDGMEVSVTTFTSAPGILASTTLSPTEPATLSAGTLGSVTLSPVQSKAVNVKFKVGKQKIKIELITFRAQFGLDTGQVICEGKATDPDGKNETVFAKQIAAWS</sequence>
<gene>
    <name evidence="1" type="ORF">D0817_15160</name>
</gene>
<dbReference type="AlphaFoldDB" id="A0A434A5A8"/>
<accession>A0A434A5A8</accession>
<dbReference type="Proteomes" id="UP000288102">
    <property type="component" value="Unassembled WGS sequence"/>
</dbReference>
<keyword evidence="2" id="KW-1185">Reference proteome</keyword>
<dbReference type="RefSeq" id="WP_127339189.1">
    <property type="nucleotide sequence ID" value="NZ_QWDM01000009.1"/>
</dbReference>
<reference evidence="2" key="1">
    <citation type="journal article" date="2019" name="Syst. Appl. Microbiol.">
        <title>Flavobacterium circumlabens sp. nov. and Flavobacterium cupreum sp. nov., two psychrotrophic species isolated from Antarctic environmental samples.</title>
        <authorList>
            <person name="Kralova S."/>
            <person name="Busse H.-J."/>
            <person name="Svec P."/>
            <person name="Maslanova I."/>
            <person name="Stankova E."/>
            <person name="Bartak M."/>
            <person name="Sedlacek I."/>
        </authorList>
    </citation>
    <scope>NUCLEOTIDE SEQUENCE [LARGE SCALE GENOMIC DNA]</scope>
    <source>
        <strain evidence="2">CCM 8825</strain>
    </source>
</reference>
<comment type="caution">
    <text evidence="1">The sequence shown here is derived from an EMBL/GenBank/DDBJ whole genome shotgun (WGS) entry which is preliminary data.</text>
</comment>
<evidence type="ECO:0000313" key="2">
    <source>
        <dbReference type="Proteomes" id="UP000288102"/>
    </source>
</evidence>